<comment type="cofactor">
    <cofactor evidence="1 7">
        <name>FAD</name>
        <dbReference type="ChEBI" id="CHEBI:57692"/>
    </cofactor>
</comment>
<dbReference type="Pfam" id="PF00441">
    <property type="entry name" value="Acyl-CoA_dh_1"/>
    <property type="match status" value="1"/>
</dbReference>
<sequence length="426" mass="47265">MIAQISPKAQKVIDDLAKFVEEECIPSEQRYEQELGQGAQRWAREPPVVDELREKAKRLNLWNLFLPKEYSQGAGFTNYEYAHMCEIMGRSINLAPTATNCNAPDTGNMEVLAKYGSDFQKQKWLAPLLQGKIRSAFAMTEPEVPSSNATNINCRLTRTQGGYLVNGKKHWISNAGHPKLEIFITMVRSGKSSLEIMNSPIKTGEFSIHNQHSVVVIPAKAPGVTVVRPLTVFGYDDAPHGHCEIIFDNVFIPSENMVLGEGRGFEIIQGRLGPGRLHHSMRALGVSERALEIMVERAINREILGSSLADRGVVLNWIAQCRIKLDAGRLLVLNASHAVDLRGASKSKKEIAMSKIFVPNAALEIIDRAIQLYGAHGVCQDTPLAGMYAMIRTLRIADGPDEVHAEQLGRNEVKLTKRRIANKSRL</sequence>
<evidence type="ECO:0000256" key="3">
    <source>
        <dbReference type="ARBA" id="ARBA00011738"/>
    </source>
</evidence>
<keyword evidence="5 7" id="KW-0274">FAD</keyword>
<name>A0A2T9YKV4_9FUNG</name>
<feature type="domain" description="Acyl-CoA dehydrogenase/oxidase N-terminal" evidence="10">
    <location>
        <begin position="9"/>
        <end position="132"/>
    </location>
</feature>
<comment type="caution">
    <text evidence="11">The sequence shown here is derived from an EMBL/GenBank/DDBJ whole genome shotgun (WGS) entry which is preliminary data.</text>
</comment>
<organism evidence="11 12">
    <name type="scientific">Smittium simulii</name>
    <dbReference type="NCBI Taxonomy" id="133385"/>
    <lineage>
        <taxon>Eukaryota</taxon>
        <taxon>Fungi</taxon>
        <taxon>Fungi incertae sedis</taxon>
        <taxon>Zoopagomycota</taxon>
        <taxon>Kickxellomycotina</taxon>
        <taxon>Harpellomycetes</taxon>
        <taxon>Harpellales</taxon>
        <taxon>Legeriomycetaceae</taxon>
        <taxon>Smittium</taxon>
    </lineage>
</organism>
<dbReference type="PANTHER" id="PTHR48083">
    <property type="entry name" value="MEDIUM-CHAIN SPECIFIC ACYL-COA DEHYDROGENASE, MITOCHONDRIAL-RELATED"/>
    <property type="match status" value="1"/>
</dbReference>
<dbReference type="Gene3D" id="2.40.110.10">
    <property type="entry name" value="Butyryl-CoA Dehydrogenase, subunit A, domain 2"/>
    <property type="match status" value="1"/>
</dbReference>
<dbReference type="SUPFAM" id="SSF47203">
    <property type="entry name" value="Acyl-CoA dehydrogenase C-terminal domain-like"/>
    <property type="match status" value="1"/>
</dbReference>
<dbReference type="OrthoDB" id="434771at2759"/>
<evidence type="ECO:0000256" key="4">
    <source>
        <dbReference type="ARBA" id="ARBA00022630"/>
    </source>
</evidence>
<keyword evidence="4 7" id="KW-0285">Flavoprotein</keyword>
<evidence type="ECO:0000256" key="7">
    <source>
        <dbReference type="RuleBase" id="RU362125"/>
    </source>
</evidence>
<protein>
    <recommendedName>
        <fullName evidence="13">Acyl-CoA dehydrogenase</fullName>
    </recommendedName>
</protein>
<dbReference type="AlphaFoldDB" id="A0A2T9YKV4"/>
<dbReference type="SUPFAM" id="SSF56645">
    <property type="entry name" value="Acyl-CoA dehydrogenase NM domain-like"/>
    <property type="match status" value="1"/>
</dbReference>
<dbReference type="GO" id="GO:0003995">
    <property type="term" value="F:acyl-CoA dehydrogenase activity"/>
    <property type="evidence" value="ECO:0007669"/>
    <property type="project" value="TreeGrafter"/>
</dbReference>
<evidence type="ECO:0000259" key="9">
    <source>
        <dbReference type="Pfam" id="PF02770"/>
    </source>
</evidence>
<evidence type="ECO:0000259" key="10">
    <source>
        <dbReference type="Pfam" id="PF02771"/>
    </source>
</evidence>
<evidence type="ECO:0008006" key="13">
    <source>
        <dbReference type="Google" id="ProtNLM"/>
    </source>
</evidence>
<dbReference type="InterPro" id="IPR006091">
    <property type="entry name" value="Acyl-CoA_Oxase/DH_mid-dom"/>
</dbReference>
<dbReference type="GO" id="GO:0033539">
    <property type="term" value="P:fatty acid beta-oxidation using acyl-CoA dehydrogenase"/>
    <property type="evidence" value="ECO:0007669"/>
    <property type="project" value="TreeGrafter"/>
</dbReference>
<evidence type="ECO:0000256" key="5">
    <source>
        <dbReference type="ARBA" id="ARBA00022827"/>
    </source>
</evidence>
<gene>
    <name evidence="11" type="ORF">BB561_003514</name>
</gene>
<reference evidence="11 12" key="1">
    <citation type="journal article" date="2018" name="MBio">
        <title>Comparative Genomics Reveals the Core Gene Toolbox for the Fungus-Insect Symbiosis.</title>
        <authorList>
            <person name="Wang Y."/>
            <person name="Stata M."/>
            <person name="Wang W."/>
            <person name="Stajich J.E."/>
            <person name="White M.M."/>
            <person name="Moncalvo J.M."/>
        </authorList>
    </citation>
    <scope>NUCLEOTIDE SEQUENCE [LARGE SCALE GENOMIC DNA]</scope>
    <source>
        <strain evidence="11 12">SWE-8-4</strain>
    </source>
</reference>
<comment type="similarity">
    <text evidence="2 7">Belongs to the acyl-CoA dehydrogenase family.</text>
</comment>
<evidence type="ECO:0000256" key="1">
    <source>
        <dbReference type="ARBA" id="ARBA00001974"/>
    </source>
</evidence>
<feature type="domain" description="Acyl-CoA oxidase/dehydrogenase middle" evidence="9">
    <location>
        <begin position="136"/>
        <end position="250"/>
    </location>
</feature>
<dbReference type="InterPro" id="IPR009100">
    <property type="entry name" value="AcylCoA_DH/oxidase_NM_dom_sf"/>
</dbReference>
<dbReference type="InterPro" id="IPR013786">
    <property type="entry name" value="AcylCoA_DH/ox_N"/>
</dbReference>
<evidence type="ECO:0000313" key="11">
    <source>
        <dbReference type="EMBL" id="PVU92972.1"/>
    </source>
</evidence>
<dbReference type="PANTHER" id="PTHR48083:SF13">
    <property type="entry name" value="ACYL-COA DEHYDROGENASE FAMILY MEMBER 11"/>
    <property type="match status" value="1"/>
</dbReference>
<dbReference type="GO" id="GO:0005737">
    <property type="term" value="C:cytoplasm"/>
    <property type="evidence" value="ECO:0007669"/>
    <property type="project" value="TreeGrafter"/>
</dbReference>
<dbReference type="InterPro" id="IPR036250">
    <property type="entry name" value="AcylCo_DH-like_C"/>
</dbReference>
<dbReference type="Proteomes" id="UP000245383">
    <property type="component" value="Unassembled WGS sequence"/>
</dbReference>
<dbReference type="InterPro" id="IPR050741">
    <property type="entry name" value="Acyl-CoA_dehydrogenase"/>
</dbReference>
<evidence type="ECO:0000259" key="8">
    <source>
        <dbReference type="Pfam" id="PF00441"/>
    </source>
</evidence>
<dbReference type="Pfam" id="PF02770">
    <property type="entry name" value="Acyl-CoA_dh_M"/>
    <property type="match status" value="1"/>
</dbReference>
<feature type="domain" description="Acyl-CoA dehydrogenase/oxidase C-terminal" evidence="8">
    <location>
        <begin position="262"/>
        <end position="411"/>
    </location>
</feature>
<dbReference type="EMBL" id="MBFR01000143">
    <property type="protein sequence ID" value="PVU92972.1"/>
    <property type="molecule type" value="Genomic_DNA"/>
</dbReference>
<evidence type="ECO:0000313" key="12">
    <source>
        <dbReference type="Proteomes" id="UP000245383"/>
    </source>
</evidence>
<dbReference type="InterPro" id="IPR009075">
    <property type="entry name" value="AcylCo_DH/oxidase_C"/>
</dbReference>
<comment type="subunit">
    <text evidence="3">Homodimer.</text>
</comment>
<dbReference type="GO" id="GO:0050660">
    <property type="term" value="F:flavin adenine dinucleotide binding"/>
    <property type="evidence" value="ECO:0007669"/>
    <property type="project" value="InterPro"/>
</dbReference>
<keyword evidence="6 7" id="KW-0560">Oxidoreductase</keyword>
<dbReference type="Pfam" id="PF02771">
    <property type="entry name" value="Acyl-CoA_dh_N"/>
    <property type="match status" value="1"/>
</dbReference>
<dbReference type="STRING" id="133385.A0A2T9YKV4"/>
<accession>A0A2T9YKV4</accession>
<dbReference type="InterPro" id="IPR037069">
    <property type="entry name" value="AcylCoA_DH/ox_N_sf"/>
</dbReference>
<proteinExistence type="inferred from homology"/>
<evidence type="ECO:0000256" key="6">
    <source>
        <dbReference type="ARBA" id="ARBA00023002"/>
    </source>
</evidence>
<dbReference type="Gene3D" id="1.20.140.10">
    <property type="entry name" value="Butyryl-CoA Dehydrogenase, subunit A, domain 3"/>
    <property type="match status" value="1"/>
</dbReference>
<dbReference type="Gene3D" id="1.10.540.10">
    <property type="entry name" value="Acyl-CoA dehydrogenase/oxidase, N-terminal domain"/>
    <property type="match status" value="1"/>
</dbReference>
<keyword evidence="12" id="KW-1185">Reference proteome</keyword>
<evidence type="ECO:0000256" key="2">
    <source>
        <dbReference type="ARBA" id="ARBA00009347"/>
    </source>
</evidence>
<dbReference type="InterPro" id="IPR046373">
    <property type="entry name" value="Acyl-CoA_Oxase/DH_mid-dom_sf"/>
</dbReference>